<name>A0A9P5RK87_9FUNG</name>
<organism evidence="1 2">
    <name type="scientific">Linnemannia schmuckeri</name>
    <dbReference type="NCBI Taxonomy" id="64567"/>
    <lineage>
        <taxon>Eukaryota</taxon>
        <taxon>Fungi</taxon>
        <taxon>Fungi incertae sedis</taxon>
        <taxon>Mucoromycota</taxon>
        <taxon>Mortierellomycotina</taxon>
        <taxon>Mortierellomycetes</taxon>
        <taxon>Mortierellales</taxon>
        <taxon>Mortierellaceae</taxon>
        <taxon>Linnemannia</taxon>
    </lineage>
</organism>
<gene>
    <name evidence="1" type="ORF">BG015_003450</name>
</gene>
<evidence type="ECO:0000313" key="1">
    <source>
        <dbReference type="EMBL" id="KAF9134207.1"/>
    </source>
</evidence>
<dbReference type="EMBL" id="JAAAUQ010001760">
    <property type="protein sequence ID" value="KAF9134207.1"/>
    <property type="molecule type" value="Genomic_DNA"/>
</dbReference>
<proteinExistence type="predicted"/>
<keyword evidence="2" id="KW-1185">Reference proteome</keyword>
<dbReference type="OrthoDB" id="2446632at2759"/>
<protein>
    <submittedName>
        <fullName evidence="1">Uncharacterized protein</fullName>
    </submittedName>
</protein>
<dbReference type="Proteomes" id="UP000748756">
    <property type="component" value="Unassembled WGS sequence"/>
</dbReference>
<evidence type="ECO:0000313" key="2">
    <source>
        <dbReference type="Proteomes" id="UP000748756"/>
    </source>
</evidence>
<dbReference type="AlphaFoldDB" id="A0A9P5RK87"/>
<comment type="caution">
    <text evidence="1">The sequence shown here is derived from an EMBL/GenBank/DDBJ whole genome shotgun (WGS) entry which is preliminary data.</text>
</comment>
<feature type="non-terminal residue" evidence="1">
    <location>
        <position position="80"/>
    </location>
</feature>
<reference evidence="1" key="1">
    <citation type="journal article" date="2020" name="Fungal Divers.">
        <title>Resolving the Mortierellaceae phylogeny through synthesis of multi-gene phylogenetics and phylogenomics.</title>
        <authorList>
            <person name="Vandepol N."/>
            <person name="Liber J."/>
            <person name="Desiro A."/>
            <person name="Na H."/>
            <person name="Kennedy M."/>
            <person name="Barry K."/>
            <person name="Grigoriev I.V."/>
            <person name="Miller A.N."/>
            <person name="O'Donnell K."/>
            <person name="Stajich J.E."/>
            <person name="Bonito G."/>
        </authorList>
    </citation>
    <scope>NUCLEOTIDE SEQUENCE</scope>
    <source>
        <strain evidence="1">NRRL 6426</strain>
    </source>
</reference>
<sequence>MDMDWCGQEVGEAKGLGRLNGSRQASTAQSGLRQVVGELLKTISGDKGLVTLIHIIIKITPYYKELVGVFGSQANGKYTL</sequence>
<accession>A0A9P5RK87</accession>